<keyword evidence="3" id="KW-1185">Reference proteome</keyword>
<protein>
    <submittedName>
        <fullName evidence="2">Uncharacterized protein</fullName>
    </submittedName>
</protein>
<reference evidence="2" key="1">
    <citation type="submission" date="2022-06" db="EMBL/GenBank/DDBJ databases">
        <title>Genomic Encyclopedia of Archaeal and Bacterial Type Strains, Phase II (KMG-II): from individual species to whole genera.</title>
        <authorList>
            <person name="Goeker M."/>
        </authorList>
    </citation>
    <scope>NUCLEOTIDE SEQUENCE</scope>
    <source>
        <strain evidence="2">DSM 26652</strain>
    </source>
</reference>
<comment type="caution">
    <text evidence="2">The sequence shown here is derived from an EMBL/GenBank/DDBJ whole genome shotgun (WGS) entry which is preliminary data.</text>
</comment>
<proteinExistence type="predicted"/>
<evidence type="ECO:0000313" key="2">
    <source>
        <dbReference type="EMBL" id="MCP2264619.1"/>
    </source>
</evidence>
<accession>A0A9X2JY03</accession>
<dbReference type="EMBL" id="JAMTCS010000005">
    <property type="protein sequence ID" value="MCP2264619.1"/>
    <property type="molecule type" value="Genomic_DNA"/>
</dbReference>
<dbReference type="AlphaFoldDB" id="A0A9X2JY03"/>
<feature type="region of interest" description="Disordered" evidence="1">
    <location>
        <begin position="149"/>
        <end position="169"/>
    </location>
</feature>
<gene>
    <name evidence="2" type="ORF">APR03_001957</name>
</gene>
<name>A0A9X2JY03_9MICO</name>
<evidence type="ECO:0000256" key="1">
    <source>
        <dbReference type="SAM" id="MobiDB-lite"/>
    </source>
</evidence>
<organism evidence="2 3">
    <name type="scientific">Promicromonospora thailandica</name>
    <dbReference type="NCBI Taxonomy" id="765201"/>
    <lineage>
        <taxon>Bacteria</taxon>
        <taxon>Bacillati</taxon>
        <taxon>Actinomycetota</taxon>
        <taxon>Actinomycetes</taxon>
        <taxon>Micrococcales</taxon>
        <taxon>Promicromonosporaceae</taxon>
        <taxon>Promicromonospora</taxon>
    </lineage>
</organism>
<sequence length="169" mass="18343">MITTNESSVPISPTGLLTTLRNLGNSGTASAAEMRRIASGQAHLLREALAGAIHKLPARISVLIPSIVVVQVARLPAEGITYWANHRWHIHLREEDPAHVKTFTVLWHLKRIVDHPLRKKRSELGEPEWDALASHFANVAMEADHIEQDQTAGNPAASHGACASRGGGL</sequence>
<evidence type="ECO:0000313" key="3">
    <source>
        <dbReference type="Proteomes" id="UP001139493"/>
    </source>
</evidence>
<dbReference type="Proteomes" id="UP001139493">
    <property type="component" value="Unassembled WGS sequence"/>
</dbReference>